<name>A0A6P9A3T2_THRPL</name>
<organism evidence="6">
    <name type="scientific">Thrips palmi</name>
    <name type="common">Melon thrips</name>
    <dbReference type="NCBI Taxonomy" id="161013"/>
    <lineage>
        <taxon>Eukaryota</taxon>
        <taxon>Metazoa</taxon>
        <taxon>Ecdysozoa</taxon>
        <taxon>Arthropoda</taxon>
        <taxon>Hexapoda</taxon>
        <taxon>Insecta</taxon>
        <taxon>Pterygota</taxon>
        <taxon>Neoptera</taxon>
        <taxon>Paraneoptera</taxon>
        <taxon>Thysanoptera</taxon>
        <taxon>Terebrantia</taxon>
        <taxon>Thripoidea</taxon>
        <taxon>Thripidae</taxon>
        <taxon>Thrips</taxon>
    </lineage>
</organism>
<dbReference type="CDD" id="cd22830">
    <property type="entry name" value="Gal_Rha_Lectin_dCirl"/>
    <property type="match status" value="1"/>
</dbReference>
<feature type="compositionally biased region" description="Pro residues" evidence="3">
    <location>
        <begin position="179"/>
        <end position="188"/>
    </location>
</feature>
<dbReference type="GeneID" id="117652000"/>
<dbReference type="FunFam" id="2.60.120.740:FF:000001">
    <property type="entry name" value="Adhesion G protein-coupled receptor L2"/>
    <property type="match status" value="1"/>
</dbReference>
<dbReference type="InterPro" id="IPR043159">
    <property type="entry name" value="Lectin_gal-bd_sf"/>
</dbReference>
<evidence type="ECO:0000256" key="3">
    <source>
        <dbReference type="SAM" id="MobiDB-lite"/>
    </source>
</evidence>
<keyword evidence="5" id="KW-1185">Reference proteome</keyword>
<dbReference type="PANTHER" id="PTHR46780">
    <property type="entry name" value="PROTEIN EVA-1"/>
    <property type="match status" value="1"/>
</dbReference>
<proteinExistence type="inferred from homology"/>
<feature type="domain" description="SUEL-type lectin" evidence="4">
    <location>
        <begin position="53"/>
        <end position="142"/>
    </location>
</feature>
<dbReference type="Proteomes" id="UP000515158">
    <property type="component" value="Unplaced"/>
</dbReference>
<protein>
    <submittedName>
        <fullName evidence="6">Latrophilin Cirl-like</fullName>
    </submittedName>
</protein>
<dbReference type="InParanoid" id="A0A6P9A3T2"/>
<dbReference type="KEGG" id="tpal:117652000"/>
<dbReference type="InterPro" id="IPR000922">
    <property type="entry name" value="Lectin_gal-bd_dom"/>
</dbReference>
<comment type="similarity">
    <text evidence="1">Belongs to the G-protein coupled receptor 2 family. LN-TM7 subfamily.</text>
</comment>
<gene>
    <name evidence="6" type="primary">LOC117652000</name>
</gene>
<dbReference type="GO" id="GO:0030246">
    <property type="term" value="F:carbohydrate binding"/>
    <property type="evidence" value="ECO:0007669"/>
    <property type="project" value="UniProtKB-KW"/>
</dbReference>
<keyword evidence="2" id="KW-0430">Lectin</keyword>
<dbReference type="PROSITE" id="PS50228">
    <property type="entry name" value="SUEL_LECTIN"/>
    <property type="match status" value="1"/>
</dbReference>
<dbReference type="OrthoDB" id="1100386at2759"/>
<evidence type="ECO:0000256" key="2">
    <source>
        <dbReference type="ARBA" id="ARBA00022734"/>
    </source>
</evidence>
<sequence>MTDSAEIPQRQVRAARPPLPGELGLAGLAAAGALPGVPGAPGDKQPRYDTAYACEGKTLTIACRPGEQIHLIRANYGRFSITICNDHGNTEWSVNCMSPKSLRVLHNKCSEQQNCSVAAHTSMFGDPCPGTLKYLEAHYQCTPVSSVASTPRASPPWLITSQPSVWSTAKLPPGLLKPAAPPQPPPQPHVNCEH</sequence>
<evidence type="ECO:0000256" key="1">
    <source>
        <dbReference type="ARBA" id="ARBA00010933"/>
    </source>
</evidence>
<accession>A0A6P9A3T2</accession>
<dbReference type="Gene3D" id="2.60.120.740">
    <property type="match status" value="1"/>
</dbReference>
<evidence type="ECO:0000259" key="4">
    <source>
        <dbReference type="PROSITE" id="PS50228"/>
    </source>
</evidence>
<dbReference type="AlphaFoldDB" id="A0A6P9A3T2"/>
<evidence type="ECO:0000313" key="5">
    <source>
        <dbReference type="Proteomes" id="UP000515158"/>
    </source>
</evidence>
<dbReference type="Pfam" id="PF02140">
    <property type="entry name" value="SUEL_Lectin"/>
    <property type="match status" value="1"/>
</dbReference>
<feature type="region of interest" description="Disordered" evidence="3">
    <location>
        <begin position="171"/>
        <end position="194"/>
    </location>
</feature>
<evidence type="ECO:0000313" key="6">
    <source>
        <dbReference type="RefSeq" id="XP_034252517.1"/>
    </source>
</evidence>
<dbReference type="RefSeq" id="XP_034252517.1">
    <property type="nucleotide sequence ID" value="XM_034396626.1"/>
</dbReference>
<reference evidence="6" key="1">
    <citation type="submission" date="2025-08" db="UniProtKB">
        <authorList>
            <consortium name="RefSeq"/>
        </authorList>
    </citation>
    <scope>IDENTIFICATION</scope>
    <source>
        <tissue evidence="6">Total insect</tissue>
    </source>
</reference>